<proteinExistence type="predicted"/>
<dbReference type="AlphaFoldDB" id="A0AAV1T159"/>
<dbReference type="EMBL" id="CAKLBY020000003">
    <property type="protein sequence ID" value="CAK7891193.1"/>
    <property type="molecule type" value="Genomic_DNA"/>
</dbReference>
<protein>
    <submittedName>
        <fullName evidence="2">Uncharacterized protein</fullName>
    </submittedName>
</protein>
<dbReference type="Proteomes" id="UP001162060">
    <property type="component" value="Unassembled WGS sequence"/>
</dbReference>
<name>A0AAV1T159_9STRA</name>
<gene>
    <name evidence="2" type="ORF">PM001_LOCUS134</name>
    <name evidence="3" type="ORF">PM001_LOCUS26811</name>
</gene>
<organism evidence="2 4">
    <name type="scientific">Peronospora matthiolae</name>
    <dbReference type="NCBI Taxonomy" id="2874970"/>
    <lineage>
        <taxon>Eukaryota</taxon>
        <taxon>Sar</taxon>
        <taxon>Stramenopiles</taxon>
        <taxon>Oomycota</taxon>
        <taxon>Peronosporomycetes</taxon>
        <taxon>Peronosporales</taxon>
        <taxon>Peronosporaceae</taxon>
        <taxon>Peronospora</taxon>
    </lineage>
</organism>
<dbReference type="EMBL" id="CAKLBY020000264">
    <property type="protein sequence ID" value="CAK7941661.1"/>
    <property type="molecule type" value="Genomic_DNA"/>
</dbReference>
<evidence type="ECO:0000313" key="3">
    <source>
        <dbReference type="EMBL" id="CAK7941661.1"/>
    </source>
</evidence>
<comment type="caution">
    <text evidence="2">The sequence shown here is derived from an EMBL/GenBank/DDBJ whole genome shotgun (WGS) entry which is preliminary data.</text>
</comment>
<evidence type="ECO:0000313" key="4">
    <source>
        <dbReference type="Proteomes" id="UP001162060"/>
    </source>
</evidence>
<feature type="region of interest" description="Disordered" evidence="1">
    <location>
        <begin position="23"/>
        <end position="52"/>
    </location>
</feature>
<evidence type="ECO:0000313" key="2">
    <source>
        <dbReference type="EMBL" id="CAK7891193.1"/>
    </source>
</evidence>
<accession>A0AAV1T159</accession>
<sequence length="280" mass="30076">MMSPMDAAGEERLRQVRAHIHKAFGPDGRGRRTKRTLEMPAEPPMPAKTPRTKLRQRIQQASQLSADQIFSQHFGGRDELLTSDFDLSRPAGHPIPRGSRRVLGSTMHPSAKAATTRSEVAGVRKVAVPRAPASYVSYRSSVSAPAVSSSLFPKAALSRAAGSHLTRPSGIRTPRKAVVKRGRSGESSAEKALVLRKPRLAGASLRDVAYKKRAATNVQVGAQTMASETRKSLASTATTGGSFKPQATLATRLVGSTSPSKFQFASSATRLFTQRQAPLR</sequence>
<reference evidence="2" key="1">
    <citation type="submission" date="2024-01" db="EMBL/GenBank/DDBJ databases">
        <authorList>
            <person name="Webb A."/>
        </authorList>
    </citation>
    <scope>NUCLEOTIDE SEQUENCE</scope>
    <source>
        <strain evidence="2">Pm1</strain>
    </source>
</reference>
<evidence type="ECO:0000256" key="1">
    <source>
        <dbReference type="SAM" id="MobiDB-lite"/>
    </source>
</evidence>